<evidence type="ECO:0000313" key="1">
    <source>
        <dbReference type="EMBL" id="RMN14380.1"/>
    </source>
</evidence>
<name>A0A0P9LSD4_9PSED</name>
<gene>
    <name evidence="1" type="ORF">ALQ65_04110</name>
</gene>
<sequence length="140" mass="15655">MENEPMHAKNTTTSPVAQASSEITFTAEQKRFIADLLIAERKHASRWWTYLNEMRLASQLPEWCADKKDVGDHLDYDAWAKDCSATSWALLGFSGHLNRFDAASGKDVIDLAVGKWATLDDKRAPRNDMPLDCGANGEVQ</sequence>
<dbReference type="Proteomes" id="UP000271468">
    <property type="component" value="Unassembled WGS sequence"/>
</dbReference>
<reference evidence="1 2" key="1">
    <citation type="submission" date="2018-08" db="EMBL/GenBank/DDBJ databases">
        <title>Recombination of ecologically and evolutionarily significant loci maintains genetic cohesion in the Pseudomonas syringae species complex.</title>
        <authorList>
            <person name="Dillon M."/>
            <person name="Thakur S."/>
            <person name="Almeida R.N.D."/>
            <person name="Weir B.S."/>
            <person name="Guttman D.S."/>
        </authorList>
    </citation>
    <scope>NUCLEOTIDE SEQUENCE [LARGE SCALE GENOMIC DNA]</scope>
    <source>
        <strain evidence="1 2">ICMP 12341</strain>
    </source>
</reference>
<proteinExistence type="predicted"/>
<dbReference type="AlphaFoldDB" id="A0A0P9LSD4"/>
<evidence type="ECO:0000313" key="2">
    <source>
        <dbReference type="Proteomes" id="UP000271468"/>
    </source>
</evidence>
<organism evidence="1 2">
    <name type="scientific">Pseudomonas syringae pv. coriandricola</name>
    <dbReference type="NCBI Taxonomy" id="264453"/>
    <lineage>
        <taxon>Bacteria</taxon>
        <taxon>Pseudomonadati</taxon>
        <taxon>Pseudomonadota</taxon>
        <taxon>Gammaproteobacteria</taxon>
        <taxon>Pseudomonadales</taxon>
        <taxon>Pseudomonadaceae</taxon>
        <taxon>Pseudomonas</taxon>
    </lineage>
</organism>
<accession>A0A0P9LSD4</accession>
<comment type="caution">
    <text evidence="1">The sequence shown here is derived from an EMBL/GenBank/DDBJ whole genome shotgun (WGS) entry which is preliminary data.</text>
</comment>
<dbReference type="EMBL" id="RBOV01000053">
    <property type="protein sequence ID" value="RMN14380.1"/>
    <property type="molecule type" value="Genomic_DNA"/>
</dbReference>
<protein>
    <submittedName>
        <fullName evidence="1">Uncharacterized protein</fullName>
    </submittedName>
</protein>